<comment type="caution">
    <text evidence="2">The sequence shown here is derived from an EMBL/GenBank/DDBJ whole genome shotgun (WGS) entry which is preliminary data.</text>
</comment>
<proteinExistence type="inferred from homology"/>
<dbReference type="Pfam" id="PF02622">
    <property type="entry name" value="DUF179"/>
    <property type="match status" value="1"/>
</dbReference>
<dbReference type="Proteomes" id="UP000270205">
    <property type="component" value="Unassembled WGS sequence"/>
</dbReference>
<evidence type="ECO:0000256" key="1">
    <source>
        <dbReference type="ARBA" id="ARBA00009600"/>
    </source>
</evidence>
<evidence type="ECO:0000313" key="3">
    <source>
        <dbReference type="Proteomes" id="UP000270205"/>
    </source>
</evidence>
<evidence type="ECO:0000313" key="2">
    <source>
        <dbReference type="EMBL" id="VDH03095.1"/>
    </source>
</evidence>
<dbReference type="RefSeq" id="WP_125150650.1">
    <property type="nucleotide sequence ID" value="NZ_UYIV01000001.1"/>
</dbReference>
<comment type="similarity">
    <text evidence="1">Belongs to the UPF0301 (AlgH) family.</text>
</comment>
<accession>A0A7Z9CGC1</accession>
<protein>
    <submittedName>
        <fullName evidence="2">Uncharacterized ACR, COG1678</fullName>
    </submittedName>
</protein>
<organism evidence="2 3">
    <name type="scientific">Bergeyella zoohelcum</name>
    <dbReference type="NCBI Taxonomy" id="1015"/>
    <lineage>
        <taxon>Bacteria</taxon>
        <taxon>Pseudomonadati</taxon>
        <taxon>Bacteroidota</taxon>
        <taxon>Flavobacteriia</taxon>
        <taxon>Flavobacteriales</taxon>
        <taxon>Weeksellaceae</taxon>
        <taxon>Bergeyella</taxon>
    </lineage>
</organism>
<name>A0A7Z9CGC1_9FLAO</name>
<sequence length="182" mass="20441">MKTSYKGKLLISKPSISGDIFSRAVVLIIEHNEEGAFGLILNKRNPALSSAATGLLHTSIDVYEGGPVEIGKIFFIVKGVPHRDSHLALNENFYLTQEMETIIDDILRNQLSTDDIKVFTGYSGWESNQLDNEVANNFWNIIDDPSFDYTAHEDDTLWKHLMQNLGGENLLWANAPEDITMN</sequence>
<dbReference type="EMBL" id="UYIV01000001">
    <property type="protein sequence ID" value="VDH03095.1"/>
    <property type="molecule type" value="Genomic_DNA"/>
</dbReference>
<dbReference type="InterPro" id="IPR003774">
    <property type="entry name" value="AlgH-like"/>
</dbReference>
<reference evidence="2 3" key="1">
    <citation type="submission" date="2018-11" db="EMBL/GenBank/DDBJ databases">
        <authorList>
            <consortium name="Pathogen Informatics"/>
        </authorList>
    </citation>
    <scope>NUCLEOTIDE SEQUENCE [LARGE SCALE GENOMIC DNA]</scope>
    <source>
        <strain evidence="2 3">NCTC12929</strain>
    </source>
</reference>
<dbReference type="PANTHER" id="PTHR30327:SF1">
    <property type="entry name" value="UPF0301 PROTEIN YQGE"/>
    <property type="match status" value="1"/>
</dbReference>
<dbReference type="PANTHER" id="PTHR30327">
    <property type="entry name" value="UNCHARACTERIZED PROTEIN YQGE"/>
    <property type="match status" value="1"/>
</dbReference>
<dbReference type="GO" id="GO:0005829">
    <property type="term" value="C:cytosol"/>
    <property type="evidence" value="ECO:0007669"/>
    <property type="project" value="TreeGrafter"/>
</dbReference>
<gene>
    <name evidence="2" type="ORF">NCTC12929_00463</name>
</gene>
<dbReference type="Gene3D" id="3.40.1740.10">
    <property type="entry name" value="VC0467-like"/>
    <property type="match status" value="1"/>
</dbReference>
<dbReference type="AlphaFoldDB" id="A0A7Z9CGC1"/>
<dbReference type="SUPFAM" id="SSF143456">
    <property type="entry name" value="VC0467-like"/>
    <property type="match status" value="1"/>
</dbReference>